<dbReference type="OrthoDB" id="9796575at2"/>
<keyword evidence="7" id="KW-1185">Reference proteome</keyword>
<organism evidence="5 6">
    <name type="scientific">Oligella ureolytica</name>
    <dbReference type="NCBI Taxonomy" id="90244"/>
    <lineage>
        <taxon>Bacteria</taxon>
        <taxon>Pseudomonadati</taxon>
        <taxon>Pseudomonadota</taxon>
        <taxon>Betaproteobacteria</taxon>
        <taxon>Burkholderiales</taxon>
        <taxon>Alcaligenaceae</taxon>
        <taxon>Oligella</taxon>
    </lineage>
</organism>
<reference evidence="4 7" key="2">
    <citation type="submission" date="2020-12" db="EMBL/GenBank/DDBJ databases">
        <title>FDA dAtabase for Regulatory Grade micrObial Sequences (FDA-ARGOS): Supporting development and validation of Infectious Disease Dx tests.</title>
        <authorList>
            <person name="Sproer C."/>
            <person name="Gronow S."/>
            <person name="Severitt S."/>
            <person name="Schroder I."/>
            <person name="Tallon L."/>
            <person name="Sadzewicz L."/>
            <person name="Zhao X."/>
            <person name="Boylan J."/>
            <person name="Ott S."/>
            <person name="Bowen H."/>
            <person name="Vavikolanu K."/>
            <person name="Mehta A."/>
            <person name="Aluvathingal J."/>
            <person name="Nadendla S."/>
            <person name="Lowell S."/>
            <person name="Myers T."/>
            <person name="Yan Y."/>
            <person name="Sichtig H."/>
        </authorList>
    </citation>
    <scope>NUCLEOTIDE SEQUENCE [LARGE SCALE GENOMIC DNA]</scope>
    <source>
        <strain evidence="4 7">FDAARGOS_872</strain>
    </source>
</reference>
<sequence length="125" mass="14512">MITITIIYAADAQTIWQHQLQTSAGCTIEQALKQSGLYADFPDLTNCIEAVGVFGQVKSLSDIVTDGDRVEVYRRLNFDPMESRRRRAAHKQAGILKKKHFKPDRSKRFDYIEHNDNTHKRREYE</sequence>
<comment type="similarity">
    <text evidence="1 2">Belongs to the UPF0125 (RnfH) family.</text>
</comment>
<dbReference type="InterPro" id="IPR005346">
    <property type="entry name" value="RnfH"/>
</dbReference>
<proteinExistence type="inferred from homology"/>
<name>A0A378X9P9_9BURK</name>
<evidence type="ECO:0000313" key="4">
    <source>
        <dbReference type="EMBL" id="QPT40172.1"/>
    </source>
</evidence>
<dbReference type="EMBL" id="CP065725">
    <property type="protein sequence ID" value="QPT40172.1"/>
    <property type="molecule type" value="Genomic_DNA"/>
</dbReference>
<dbReference type="HAMAP" id="MF_00460">
    <property type="entry name" value="UPF0125_RnfH"/>
    <property type="match status" value="1"/>
</dbReference>
<accession>A0A378X9P9</accession>
<dbReference type="Proteomes" id="UP000594903">
    <property type="component" value="Chromosome"/>
</dbReference>
<dbReference type="RefSeq" id="WP_018574886.1">
    <property type="nucleotide sequence ID" value="NZ_CP065725.1"/>
</dbReference>
<evidence type="ECO:0000256" key="3">
    <source>
        <dbReference type="SAM" id="MobiDB-lite"/>
    </source>
</evidence>
<evidence type="ECO:0000256" key="1">
    <source>
        <dbReference type="ARBA" id="ARBA00010645"/>
    </source>
</evidence>
<protein>
    <recommendedName>
        <fullName evidence="2">UPF0125 protein I6G29_00570</fullName>
    </recommendedName>
</protein>
<dbReference type="PANTHER" id="PTHR37483">
    <property type="entry name" value="UPF0125 PROTEIN RATB"/>
    <property type="match status" value="1"/>
</dbReference>
<dbReference type="Gene3D" id="3.10.20.280">
    <property type="entry name" value="RnfH-like"/>
    <property type="match status" value="1"/>
</dbReference>
<feature type="region of interest" description="Disordered" evidence="3">
    <location>
        <begin position="106"/>
        <end position="125"/>
    </location>
</feature>
<evidence type="ECO:0000313" key="5">
    <source>
        <dbReference type="EMBL" id="SUA50324.1"/>
    </source>
</evidence>
<gene>
    <name evidence="4" type="ORF">I6G29_00570</name>
    <name evidence="5" type="ORF">NCTC11997_00150</name>
</gene>
<dbReference type="SUPFAM" id="SSF54285">
    <property type="entry name" value="MoaD/ThiS"/>
    <property type="match status" value="1"/>
</dbReference>
<evidence type="ECO:0000313" key="6">
    <source>
        <dbReference type="Proteomes" id="UP000254603"/>
    </source>
</evidence>
<dbReference type="InterPro" id="IPR016155">
    <property type="entry name" value="Mopterin_synth/thiamin_S_b"/>
</dbReference>
<dbReference type="STRING" id="1122619.GCA_000373745_01713"/>
<dbReference type="PANTHER" id="PTHR37483:SF1">
    <property type="entry name" value="UPF0125 PROTEIN RATB"/>
    <property type="match status" value="1"/>
</dbReference>
<evidence type="ECO:0000256" key="2">
    <source>
        <dbReference type="HAMAP-Rule" id="MF_00460"/>
    </source>
</evidence>
<dbReference type="Pfam" id="PF03658">
    <property type="entry name" value="Ub-RnfH"/>
    <property type="match status" value="1"/>
</dbReference>
<reference evidence="5 6" key="1">
    <citation type="submission" date="2018-06" db="EMBL/GenBank/DDBJ databases">
        <authorList>
            <consortium name="Pathogen Informatics"/>
            <person name="Doyle S."/>
        </authorList>
    </citation>
    <scope>NUCLEOTIDE SEQUENCE [LARGE SCALE GENOMIC DNA]</scope>
    <source>
        <strain evidence="5 6">NCTC11997</strain>
    </source>
</reference>
<dbReference type="InterPro" id="IPR037021">
    <property type="entry name" value="RnfH_sf"/>
</dbReference>
<dbReference type="AlphaFoldDB" id="A0A378X9P9"/>
<dbReference type="EMBL" id="UGSB01000001">
    <property type="protein sequence ID" value="SUA50324.1"/>
    <property type="molecule type" value="Genomic_DNA"/>
</dbReference>
<dbReference type="Proteomes" id="UP000254603">
    <property type="component" value="Unassembled WGS sequence"/>
</dbReference>
<evidence type="ECO:0000313" key="7">
    <source>
        <dbReference type="Proteomes" id="UP000594903"/>
    </source>
</evidence>